<dbReference type="Proteomes" id="UP000027265">
    <property type="component" value="Unassembled WGS sequence"/>
</dbReference>
<reference evidence="2" key="1">
    <citation type="journal article" date="2014" name="Proc. Natl. Acad. Sci. U.S.A.">
        <title>Extensive sampling of basidiomycete genomes demonstrates inadequacy of the white-rot/brown-rot paradigm for wood decay fungi.</title>
        <authorList>
            <person name="Riley R."/>
            <person name="Salamov A.A."/>
            <person name="Brown D.W."/>
            <person name="Nagy L.G."/>
            <person name="Floudas D."/>
            <person name="Held B.W."/>
            <person name="Levasseur A."/>
            <person name="Lombard V."/>
            <person name="Morin E."/>
            <person name="Otillar R."/>
            <person name="Lindquist E.A."/>
            <person name="Sun H."/>
            <person name="LaButti K.M."/>
            <person name="Schmutz J."/>
            <person name="Jabbour D."/>
            <person name="Luo H."/>
            <person name="Baker S.E."/>
            <person name="Pisabarro A.G."/>
            <person name="Walton J.D."/>
            <person name="Blanchette R.A."/>
            <person name="Henrissat B."/>
            <person name="Martin F."/>
            <person name="Cullen D."/>
            <person name="Hibbett D.S."/>
            <person name="Grigoriev I.V."/>
        </authorList>
    </citation>
    <scope>NUCLEOTIDE SEQUENCE [LARGE SCALE GENOMIC DNA]</scope>
    <source>
        <strain evidence="2">MUCL 33604</strain>
    </source>
</reference>
<proteinExistence type="predicted"/>
<organism evidence="1 2">
    <name type="scientific">Jaapia argillacea MUCL 33604</name>
    <dbReference type="NCBI Taxonomy" id="933084"/>
    <lineage>
        <taxon>Eukaryota</taxon>
        <taxon>Fungi</taxon>
        <taxon>Dikarya</taxon>
        <taxon>Basidiomycota</taxon>
        <taxon>Agaricomycotina</taxon>
        <taxon>Agaricomycetes</taxon>
        <taxon>Agaricomycetidae</taxon>
        <taxon>Jaapiales</taxon>
        <taxon>Jaapiaceae</taxon>
        <taxon>Jaapia</taxon>
    </lineage>
</organism>
<gene>
    <name evidence="1" type="ORF">JAAARDRAFT_200315</name>
</gene>
<dbReference type="InParanoid" id="A0A067P589"/>
<sequence>MPRLVELRLECFHFRHDDGSDAVNFEEERRRRLAMGYARHPCLQQVHLVHCRNPEIIFAALALPGALPCVRDLAVSVPDRPNPGIILDKLIPVMSNRDPHAPILTLHLEMMGVRLRSSPDHMVKIHRLLMLPMIKISWWSDNGNFDFNHFTETIITDQWSLDWVLGGCHNSLDSQGDFMVFGATAPSSDLGWGWVPDQSPTRFEVLEPVPSTVQ</sequence>
<protein>
    <submittedName>
        <fullName evidence="1">Uncharacterized protein</fullName>
    </submittedName>
</protein>
<keyword evidence="2" id="KW-1185">Reference proteome</keyword>
<dbReference type="EMBL" id="KL197767">
    <property type="protein sequence ID" value="KDQ50073.1"/>
    <property type="molecule type" value="Genomic_DNA"/>
</dbReference>
<dbReference type="AlphaFoldDB" id="A0A067P589"/>
<name>A0A067P589_9AGAM</name>
<evidence type="ECO:0000313" key="2">
    <source>
        <dbReference type="Proteomes" id="UP000027265"/>
    </source>
</evidence>
<accession>A0A067P589</accession>
<evidence type="ECO:0000313" key="1">
    <source>
        <dbReference type="EMBL" id="KDQ50073.1"/>
    </source>
</evidence>
<dbReference type="HOGENOM" id="CLU_1289088_0_0_1"/>